<dbReference type="AlphaFoldDB" id="A0A1M6K3A7"/>
<dbReference type="Pfam" id="PF13535">
    <property type="entry name" value="ATP-grasp_4"/>
    <property type="match status" value="1"/>
</dbReference>
<dbReference type="PANTHER" id="PTHR43585">
    <property type="entry name" value="FUMIPYRROLE BIOSYNTHESIS PROTEIN C"/>
    <property type="match status" value="1"/>
</dbReference>
<dbReference type="GO" id="GO:0005524">
    <property type="term" value="F:ATP binding"/>
    <property type="evidence" value="ECO:0007669"/>
    <property type="project" value="UniProtKB-UniRule"/>
</dbReference>
<evidence type="ECO:0000313" key="7">
    <source>
        <dbReference type="Proteomes" id="UP000184052"/>
    </source>
</evidence>
<dbReference type="Gene3D" id="3.30.470.20">
    <property type="entry name" value="ATP-grasp fold, B domain"/>
    <property type="match status" value="1"/>
</dbReference>
<dbReference type="STRING" id="1121476.SAMN02745751_02794"/>
<dbReference type="InterPro" id="IPR013815">
    <property type="entry name" value="ATP_grasp_subdomain_1"/>
</dbReference>
<dbReference type="PANTHER" id="PTHR43585:SF2">
    <property type="entry name" value="ATP-GRASP ENZYME FSQD"/>
    <property type="match status" value="1"/>
</dbReference>
<organism evidence="6 7">
    <name type="scientific">Dethiosulfatibacter aminovorans DSM 17477</name>
    <dbReference type="NCBI Taxonomy" id="1121476"/>
    <lineage>
        <taxon>Bacteria</taxon>
        <taxon>Bacillati</taxon>
        <taxon>Bacillota</taxon>
        <taxon>Tissierellia</taxon>
        <taxon>Dethiosulfatibacter</taxon>
    </lineage>
</organism>
<dbReference type="GO" id="GO:0046872">
    <property type="term" value="F:metal ion binding"/>
    <property type="evidence" value="ECO:0007669"/>
    <property type="project" value="InterPro"/>
</dbReference>
<dbReference type="InterPro" id="IPR052032">
    <property type="entry name" value="ATP-dep_AA_Ligase"/>
</dbReference>
<evidence type="ECO:0000313" key="6">
    <source>
        <dbReference type="EMBL" id="SHJ53461.1"/>
    </source>
</evidence>
<evidence type="ECO:0000256" key="4">
    <source>
        <dbReference type="PROSITE-ProRule" id="PRU00409"/>
    </source>
</evidence>
<reference evidence="6 7" key="1">
    <citation type="submission" date="2016-11" db="EMBL/GenBank/DDBJ databases">
        <authorList>
            <person name="Jaros S."/>
            <person name="Januszkiewicz K."/>
            <person name="Wedrychowicz H."/>
        </authorList>
    </citation>
    <scope>NUCLEOTIDE SEQUENCE [LARGE SCALE GENOMIC DNA]</scope>
    <source>
        <strain evidence="6 7">DSM 17477</strain>
    </source>
</reference>
<dbReference type="Gene3D" id="3.40.50.20">
    <property type="match status" value="1"/>
</dbReference>
<dbReference type="RefSeq" id="WP_094762952.1">
    <property type="nucleotide sequence ID" value="NZ_FQZL01000024.1"/>
</dbReference>
<keyword evidence="3 4" id="KW-0067">ATP-binding</keyword>
<accession>A0A1M6K3A7</accession>
<sequence>MKFIVLGGSNCQVSLIKGLKKRGHEVVLCDYFSNPPGKEYADVKEDVSTFDVDGIVETINKHNVDGILTAGTDQPVYTGALASEKTGLNFYIASGMAKKLTNKKLMKDIFTKHDIPTVAYRYIKRNYKEKDIEGLDFPVVIKPFDSQGQRGVLKIDSMKELEELIDETFSFTEEDEILIEEFYENDEITVSGWVVDGKAHILSITDRVTFDLHPHIGICTSHNFPSKHYDEHGKEIIRLTEALVKAFAISHGPIYFQMLAGAKGVLVNETAARIGGAFEDVYIKYLTGVDMHTLLLNDTLKKKNHLGKDNYVNETSEKLNVVLFFARPGKIVTMDGISKLIEERRIIDGAYNFKAGDELGEIKNATLRAGHFIVAGSNEAELKKNIQYAFDNMRILDENGKNLLIKSV</sequence>
<dbReference type="Proteomes" id="UP000184052">
    <property type="component" value="Unassembled WGS sequence"/>
</dbReference>
<name>A0A1M6K3A7_9FIRM</name>
<protein>
    <submittedName>
        <fullName evidence="6">ATP-grasp domain-containing protein</fullName>
    </submittedName>
</protein>
<dbReference type="InterPro" id="IPR011761">
    <property type="entry name" value="ATP-grasp"/>
</dbReference>
<evidence type="ECO:0000256" key="1">
    <source>
        <dbReference type="ARBA" id="ARBA00022598"/>
    </source>
</evidence>
<evidence type="ECO:0000259" key="5">
    <source>
        <dbReference type="PROSITE" id="PS50975"/>
    </source>
</evidence>
<dbReference type="SUPFAM" id="SSF56059">
    <property type="entry name" value="Glutathione synthetase ATP-binding domain-like"/>
    <property type="match status" value="1"/>
</dbReference>
<dbReference type="PROSITE" id="PS50975">
    <property type="entry name" value="ATP_GRASP"/>
    <property type="match status" value="1"/>
</dbReference>
<evidence type="ECO:0000256" key="3">
    <source>
        <dbReference type="ARBA" id="ARBA00022840"/>
    </source>
</evidence>
<proteinExistence type="predicted"/>
<evidence type="ECO:0000256" key="2">
    <source>
        <dbReference type="ARBA" id="ARBA00022741"/>
    </source>
</evidence>
<dbReference type="Pfam" id="PF18603">
    <property type="entry name" value="LAL_C2"/>
    <property type="match status" value="1"/>
</dbReference>
<dbReference type="EMBL" id="FQZL01000024">
    <property type="protein sequence ID" value="SHJ53461.1"/>
    <property type="molecule type" value="Genomic_DNA"/>
</dbReference>
<feature type="domain" description="ATP-grasp" evidence="5">
    <location>
        <begin position="107"/>
        <end position="300"/>
    </location>
</feature>
<dbReference type="OrthoDB" id="9813261at2"/>
<dbReference type="Gene3D" id="3.30.1490.20">
    <property type="entry name" value="ATP-grasp fold, A domain"/>
    <property type="match status" value="1"/>
</dbReference>
<dbReference type="InterPro" id="IPR040570">
    <property type="entry name" value="LAL_C2"/>
</dbReference>
<keyword evidence="1" id="KW-0436">Ligase</keyword>
<gene>
    <name evidence="6" type="ORF">SAMN02745751_02794</name>
</gene>
<dbReference type="GO" id="GO:0016874">
    <property type="term" value="F:ligase activity"/>
    <property type="evidence" value="ECO:0007669"/>
    <property type="project" value="UniProtKB-KW"/>
</dbReference>
<keyword evidence="7" id="KW-1185">Reference proteome</keyword>
<keyword evidence="2 4" id="KW-0547">Nucleotide-binding</keyword>